<dbReference type="OrthoDB" id="1235043at2"/>
<dbReference type="KEGG" id="cpi:Cpin_5831"/>
<proteinExistence type="predicted"/>
<dbReference type="AlphaFoldDB" id="A0A979G9M8"/>
<dbReference type="EMBL" id="CP001699">
    <property type="protein sequence ID" value="ACU63250.1"/>
    <property type="molecule type" value="Genomic_DNA"/>
</dbReference>
<sequence length="928" mass="104487">MVLQLQYDAQTLHNTGAAFLRGNTSEEWFREMNEWQIPLTGLSGFLLPEHKNTEEAGGLLVIFNNQLPSPEKIRHPYTVINGNLFIPVNAQITPAISPVEMKDLLIWHRQILHPAIGFVGFETRDEIRLSALVSAGEFLSRSWDHAHPGMPPTARLTNIGITQVATMANLSDLLGNGETPRPLYELPEDDGSISSGLPPEEYPEGAPQPPSFFRGGLLFKILAGVMSLFSFGRRTGSLSGGNSAGTGGSYIQRGLEKMMQDIQAKRDRELERLLKLFETNPREALKYAIPLQDNASGRGAAPPSDRLSAHTTNFSLGGLFSNGAVDGWQTSRDHGELLRKKYLEQAQKAIQDGDYRQAAYIYAHLFNDLWQAARLLEEGKFFHEAAILYQNHLNQPLEAARCYEQGGILLEAIKIYKEQKKFEKTGDLLMQLSRRESALEYYHLAVEQSLSKRDYLGAARILHEKADDTAAASDILVRGWQNDYSGKNCLIKYLEINNLLDKTTMAAKIATIYTEKTPQQRYDLFLSVLLDFREQMDEQAGNTTTQITYEIISPQIERGDISKLNLLKRVLPEDKQLSQDIERYHNRLKYPDASIKTEQGFRLREDIEWYGATASMQQLIFVGILSTRVFVLRMTLKGQQKYYSWESPHLAEQVRLKRPVTLQPYFPVTGNMRHRQLTMFLKTNWGVIDIGAPELPLINPFQSNIRLDTTDYSVEEQLVGVTNDLDSQPVLFIADKHSGELHLQDDNMEGERVLTKCFNEETNLPVILPKGATPLQIYGNDPFYLYHKEYLFRIESLGGTAILKMDAAIDNMTIFQHSISTTIVVSTERGCLFIREDSGGLRKMTEHFTPGSHTRPWQLVSESLLVMASDRSGAQVYEFIPGKGGRIVRELKTAAPVRFILPAGDPGTVVLVDDKGRITVAETGHRPG</sequence>
<organism evidence="3 4">
    <name type="scientific">Chitinophaga pinensis (strain ATCC 43595 / DSM 2588 / LMG 13176 / NBRC 15968 / NCIMB 11800 / UQM 2034)</name>
    <dbReference type="NCBI Taxonomy" id="485918"/>
    <lineage>
        <taxon>Bacteria</taxon>
        <taxon>Pseudomonadati</taxon>
        <taxon>Bacteroidota</taxon>
        <taxon>Chitinophagia</taxon>
        <taxon>Chitinophagales</taxon>
        <taxon>Chitinophagaceae</taxon>
        <taxon>Chitinophaga</taxon>
    </lineage>
</organism>
<dbReference type="PROSITE" id="PS50042">
    <property type="entry name" value="CNMP_BINDING_3"/>
    <property type="match status" value="1"/>
</dbReference>
<gene>
    <name evidence="3" type="ordered locus">Cpin_5831</name>
</gene>
<evidence type="ECO:0000313" key="3">
    <source>
        <dbReference type="EMBL" id="ACU63250.1"/>
    </source>
</evidence>
<dbReference type="InterPro" id="IPR000595">
    <property type="entry name" value="cNMP-bd_dom"/>
</dbReference>
<feature type="region of interest" description="Disordered" evidence="1">
    <location>
        <begin position="178"/>
        <end position="206"/>
    </location>
</feature>
<name>A0A979G9M8_CHIPD</name>
<reference evidence="4" key="1">
    <citation type="submission" date="2009-08" db="EMBL/GenBank/DDBJ databases">
        <title>The complete genome of Chitinophaga pinensis DSM 2588.</title>
        <authorList>
            <consortium name="US DOE Joint Genome Institute (JGI-PGF)"/>
            <person name="Lucas S."/>
            <person name="Copeland A."/>
            <person name="Lapidus A."/>
            <person name="Glavina del Rio T."/>
            <person name="Dalin E."/>
            <person name="Tice H."/>
            <person name="Bruce D."/>
            <person name="Goodwin L."/>
            <person name="Pitluck S."/>
            <person name="Kyrpides N."/>
            <person name="Mavromatis K."/>
            <person name="Ivanova N."/>
            <person name="Mikhailova N."/>
            <person name="Sims D."/>
            <person name="Meinche L."/>
            <person name="Brettin T."/>
            <person name="Detter J.C."/>
            <person name="Han C."/>
            <person name="Larimer F."/>
            <person name="Land M."/>
            <person name="Hauser L."/>
            <person name="Markowitz V."/>
            <person name="Cheng J.-F."/>
            <person name="Hugenholtz P."/>
            <person name="Woyke T."/>
            <person name="Wu D."/>
            <person name="Spring S."/>
            <person name="Klenk H.-P."/>
            <person name="Eisen J.A."/>
        </authorList>
    </citation>
    <scope>NUCLEOTIDE SEQUENCE [LARGE SCALE GENOMIC DNA]</scope>
    <source>
        <strain evidence="4">ATCC 43595 / DSM 2588 / LMG 13176 / NBRC 15968 / NCIMB 11800 / UQM 2034</strain>
    </source>
</reference>
<dbReference type="Pfam" id="PF19919">
    <property type="entry name" value="bpX3"/>
    <property type="match status" value="1"/>
</dbReference>
<evidence type="ECO:0000313" key="4">
    <source>
        <dbReference type="Proteomes" id="UP000002215"/>
    </source>
</evidence>
<evidence type="ECO:0000256" key="1">
    <source>
        <dbReference type="SAM" id="MobiDB-lite"/>
    </source>
</evidence>
<feature type="domain" description="Cyclic nucleotide-binding" evidence="2">
    <location>
        <begin position="337"/>
        <end position="399"/>
    </location>
</feature>
<reference evidence="3 4" key="2">
    <citation type="journal article" date="2010" name="Stand. Genomic Sci.">
        <title>Complete genome sequence of Chitinophaga pinensis type strain (UQM 2034).</title>
        <authorList>
            <person name="Glavina Del Rio T."/>
            <person name="Abt B."/>
            <person name="Spring S."/>
            <person name="Lapidus A."/>
            <person name="Nolan M."/>
            <person name="Tice H."/>
            <person name="Copeland A."/>
            <person name="Cheng J.F."/>
            <person name="Chen F."/>
            <person name="Bruce D."/>
            <person name="Goodwin L."/>
            <person name="Pitluck S."/>
            <person name="Ivanova N."/>
            <person name="Mavromatis K."/>
            <person name="Mikhailova N."/>
            <person name="Pati A."/>
            <person name="Chen A."/>
            <person name="Palaniappan K."/>
            <person name="Land M."/>
            <person name="Hauser L."/>
            <person name="Chang Y.J."/>
            <person name="Jeffries C.D."/>
            <person name="Chain P."/>
            <person name="Saunders E."/>
            <person name="Detter J.C."/>
            <person name="Brettin T."/>
            <person name="Rohde M."/>
            <person name="Goker M."/>
            <person name="Bristow J."/>
            <person name="Eisen J.A."/>
            <person name="Markowitz V."/>
            <person name="Hugenholtz P."/>
            <person name="Kyrpides N.C."/>
            <person name="Klenk H.P."/>
            <person name="Lucas S."/>
        </authorList>
    </citation>
    <scope>NUCLEOTIDE SEQUENCE [LARGE SCALE GENOMIC DNA]</scope>
    <source>
        <strain evidence="4">ATCC 43595 / DSM 2588 / LMG 13176 / NBRC 15968 / NCIMB 11800 / UQM 2034</strain>
    </source>
</reference>
<dbReference type="RefSeq" id="WP_012793417.1">
    <property type="nucleotide sequence ID" value="NC_013132.1"/>
</dbReference>
<protein>
    <submittedName>
        <fullName evidence="3">Cyclic nucleotide-binding protein</fullName>
    </submittedName>
</protein>
<dbReference type="InterPro" id="IPR045551">
    <property type="entry name" value="bpX3"/>
</dbReference>
<evidence type="ECO:0000259" key="2">
    <source>
        <dbReference type="PROSITE" id="PS50042"/>
    </source>
</evidence>
<accession>A0A979G9M8</accession>
<dbReference type="Proteomes" id="UP000002215">
    <property type="component" value="Chromosome"/>
</dbReference>